<evidence type="ECO:0000313" key="17">
    <source>
        <dbReference type="Proteomes" id="UP000596035"/>
    </source>
</evidence>
<keyword evidence="7 12" id="KW-0808">Transferase</keyword>
<dbReference type="GO" id="GO:0004156">
    <property type="term" value="F:dihydropteroate synthase activity"/>
    <property type="evidence" value="ECO:0007669"/>
    <property type="project" value="UniProtKB-EC"/>
</dbReference>
<keyword evidence="9 12" id="KW-0460">Magnesium</keyword>
<evidence type="ECO:0000256" key="4">
    <source>
        <dbReference type="ARBA" id="ARBA00009503"/>
    </source>
</evidence>
<dbReference type="Proteomes" id="UP000596035">
    <property type="component" value="Chromosome"/>
</dbReference>
<dbReference type="PROSITE" id="PS50972">
    <property type="entry name" value="PTERIN_BINDING"/>
    <property type="match status" value="1"/>
</dbReference>
<dbReference type="EC" id="2.5.1.15" evidence="5 12"/>
<evidence type="ECO:0000256" key="5">
    <source>
        <dbReference type="ARBA" id="ARBA00012458"/>
    </source>
</evidence>
<evidence type="ECO:0000256" key="8">
    <source>
        <dbReference type="ARBA" id="ARBA00022723"/>
    </source>
</evidence>
<keyword evidence="10 12" id="KW-0289">Folate biosynthesis</keyword>
<comment type="cofactor">
    <cofactor evidence="2 12">
        <name>Mg(2+)</name>
        <dbReference type="ChEBI" id="CHEBI:18420"/>
    </cofactor>
</comment>
<reference evidence="16" key="2">
    <citation type="submission" date="2017-05" db="EMBL/GenBank/DDBJ databases">
        <title>Improved OligoMM genomes.</title>
        <authorList>
            <person name="Garzetti D."/>
        </authorList>
    </citation>
    <scope>NUCLEOTIDE SEQUENCE [LARGE SCALE GENOMIC DNA]</scope>
    <source>
        <strain evidence="16">KB18</strain>
    </source>
</reference>
<evidence type="ECO:0000256" key="9">
    <source>
        <dbReference type="ARBA" id="ARBA00022842"/>
    </source>
</evidence>
<dbReference type="EMBL" id="CP021422">
    <property type="protein sequence ID" value="ASB42433.1"/>
    <property type="molecule type" value="Genomic_DNA"/>
</dbReference>
<reference evidence="15 17" key="3">
    <citation type="submission" date="2020-11" db="EMBL/GenBank/DDBJ databases">
        <title>Closed and high quality bacterial genomes of the OMM12 community.</title>
        <authorList>
            <person name="Marbouty M."/>
            <person name="Lamy-Besnier Q."/>
            <person name="Debarbieux L."/>
            <person name="Koszul R."/>
        </authorList>
    </citation>
    <scope>NUCLEOTIDE SEQUENCE [LARGE SCALE GENOMIC DNA]</scope>
    <source>
        <strain evidence="15 17">KB18</strain>
    </source>
</reference>
<evidence type="ECO:0000259" key="13">
    <source>
        <dbReference type="PROSITE" id="PS50972"/>
    </source>
</evidence>
<evidence type="ECO:0000313" key="14">
    <source>
        <dbReference type="EMBL" id="ASB42433.1"/>
    </source>
</evidence>
<gene>
    <name evidence="15" type="primary">folP</name>
    <name evidence="14" type="ORF">ADH66_18340</name>
    <name evidence="15" type="ORF">I5Q82_08755</name>
</gene>
<evidence type="ECO:0000256" key="7">
    <source>
        <dbReference type="ARBA" id="ARBA00022679"/>
    </source>
</evidence>
<comment type="similarity">
    <text evidence="4 12">Belongs to the DHPS family.</text>
</comment>
<comment type="catalytic activity">
    <reaction evidence="1">
        <text>(7,8-dihydropterin-6-yl)methyl diphosphate + 4-aminobenzoate = 7,8-dihydropteroate + diphosphate</text>
        <dbReference type="Rhea" id="RHEA:19949"/>
        <dbReference type="ChEBI" id="CHEBI:17836"/>
        <dbReference type="ChEBI" id="CHEBI:17839"/>
        <dbReference type="ChEBI" id="CHEBI:33019"/>
        <dbReference type="ChEBI" id="CHEBI:72950"/>
        <dbReference type="EC" id="2.5.1.15"/>
    </reaction>
</comment>
<evidence type="ECO:0000256" key="11">
    <source>
        <dbReference type="ARBA" id="ARBA00030193"/>
    </source>
</evidence>
<name>A0A1Z2XVH5_9FIRM</name>
<evidence type="ECO:0000256" key="3">
    <source>
        <dbReference type="ARBA" id="ARBA00004763"/>
    </source>
</evidence>
<dbReference type="Proteomes" id="UP000196710">
    <property type="component" value="Chromosome"/>
</dbReference>
<dbReference type="AlphaFoldDB" id="A0A1Z2XVH5"/>
<dbReference type="InterPro" id="IPR006390">
    <property type="entry name" value="DHP_synth_dom"/>
</dbReference>
<evidence type="ECO:0000313" key="15">
    <source>
        <dbReference type="EMBL" id="QQR31721.1"/>
    </source>
</evidence>
<evidence type="ECO:0000256" key="10">
    <source>
        <dbReference type="ARBA" id="ARBA00022909"/>
    </source>
</evidence>
<dbReference type="CDD" id="cd00739">
    <property type="entry name" value="DHPS"/>
    <property type="match status" value="1"/>
</dbReference>
<sequence>MPREASGKNTEGEYKILHNFIAKNKVFPLTRTYVMGILNVTPDSFSDGGKYLDPEKALARALEMEKQGADIIDIGGQSTRPGYEAIPREKEWERIGRVVEAVVKGAGIAVSVDTFYPWVAERALAAGADIINDVSGFGEDMLRAVAGSGCGCVIMHPCGAKQGDILSEVKAFFEERLERAQQMGVAQERVCFDPGVGFGKTYEDNLRLIAHVERAKLPGTAYLMAASRKRVTGMPCGNPPFEERLAATLAAHTAAVLGGADMVRAHDVKEALQAARMADALKAID</sequence>
<evidence type="ECO:0000256" key="12">
    <source>
        <dbReference type="RuleBase" id="RU361205"/>
    </source>
</evidence>
<accession>A0A1Z2XVH5</accession>
<dbReference type="PANTHER" id="PTHR20941:SF1">
    <property type="entry name" value="FOLIC ACID SYNTHESIS PROTEIN FOL1"/>
    <property type="match status" value="1"/>
</dbReference>
<evidence type="ECO:0000256" key="2">
    <source>
        <dbReference type="ARBA" id="ARBA00001946"/>
    </source>
</evidence>
<dbReference type="SUPFAM" id="SSF51717">
    <property type="entry name" value="Dihydropteroate synthetase-like"/>
    <property type="match status" value="1"/>
</dbReference>
<dbReference type="InterPro" id="IPR000489">
    <property type="entry name" value="Pterin-binding_dom"/>
</dbReference>
<dbReference type="PANTHER" id="PTHR20941">
    <property type="entry name" value="FOLATE SYNTHESIS PROTEINS"/>
    <property type="match status" value="1"/>
</dbReference>
<proteinExistence type="inferred from homology"/>
<dbReference type="PROSITE" id="PS00793">
    <property type="entry name" value="DHPS_2"/>
    <property type="match status" value="1"/>
</dbReference>
<evidence type="ECO:0000313" key="16">
    <source>
        <dbReference type="Proteomes" id="UP000196710"/>
    </source>
</evidence>
<dbReference type="GO" id="GO:0046656">
    <property type="term" value="P:folic acid biosynthetic process"/>
    <property type="evidence" value="ECO:0007669"/>
    <property type="project" value="UniProtKB-KW"/>
</dbReference>
<dbReference type="GO" id="GO:0046654">
    <property type="term" value="P:tetrahydrofolate biosynthetic process"/>
    <property type="evidence" value="ECO:0007669"/>
    <property type="project" value="UniProtKB-UniPathway"/>
</dbReference>
<comment type="pathway">
    <text evidence="3 12">Cofactor biosynthesis; tetrahydrofolate biosynthesis; 7,8-dihydrofolate from 2-amino-4-hydroxy-6-hydroxymethyl-7,8-dihydropteridine diphosphate and 4-aminobenzoate: step 1/2.</text>
</comment>
<dbReference type="Pfam" id="PF00809">
    <property type="entry name" value="Pterin_bind"/>
    <property type="match status" value="1"/>
</dbReference>
<protein>
    <recommendedName>
        <fullName evidence="6 12">Dihydropteroate synthase</fullName>
        <shortName evidence="12">DHPS</shortName>
        <ecNumber evidence="5 12">2.5.1.15</ecNumber>
    </recommendedName>
    <alternativeName>
        <fullName evidence="11 12">Dihydropteroate pyrophosphorylase</fullName>
    </alternativeName>
</protein>
<dbReference type="GO" id="GO:0046872">
    <property type="term" value="F:metal ion binding"/>
    <property type="evidence" value="ECO:0007669"/>
    <property type="project" value="UniProtKB-KW"/>
</dbReference>
<evidence type="ECO:0000256" key="1">
    <source>
        <dbReference type="ARBA" id="ARBA00000012"/>
    </source>
</evidence>
<dbReference type="PROSITE" id="PS00792">
    <property type="entry name" value="DHPS_1"/>
    <property type="match status" value="1"/>
</dbReference>
<reference evidence="14" key="1">
    <citation type="journal article" date="2017" name="Genome Announc.">
        <title>High-Quality Whole-Genome Sequences of the Oligo-Mouse-Microbiota Bacterial Community.</title>
        <authorList>
            <person name="Garzetti D."/>
            <person name="Brugiroux S."/>
            <person name="Bunk B."/>
            <person name="Pukall R."/>
            <person name="McCoy K.D."/>
            <person name="Macpherson A.J."/>
            <person name="Stecher B."/>
        </authorList>
    </citation>
    <scope>NUCLEOTIDE SEQUENCE</scope>
    <source>
        <strain evidence="14">KB18</strain>
    </source>
</reference>
<dbReference type="GO" id="GO:0005829">
    <property type="term" value="C:cytosol"/>
    <property type="evidence" value="ECO:0007669"/>
    <property type="project" value="TreeGrafter"/>
</dbReference>
<keyword evidence="16" id="KW-1185">Reference proteome</keyword>
<evidence type="ECO:0000256" key="6">
    <source>
        <dbReference type="ARBA" id="ARBA00016919"/>
    </source>
</evidence>
<comment type="function">
    <text evidence="12">Catalyzes the condensation of para-aminobenzoate (pABA) with 6-hydroxymethyl-7,8-dihydropterin diphosphate (DHPt-PP) to form 7,8-dihydropteroate (H2Pte), the immediate precursor of folate derivatives.</text>
</comment>
<dbReference type="InterPro" id="IPR011005">
    <property type="entry name" value="Dihydropteroate_synth-like_sf"/>
</dbReference>
<dbReference type="Gene3D" id="3.20.20.20">
    <property type="entry name" value="Dihydropteroate synthase-like"/>
    <property type="match status" value="1"/>
</dbReference>
<dbReference type="InterPro" id="IPR045031">
    <property type="entry name" value="DHP_synth-like"/>
</dbReference>
<dbReference type="EMBL" id="CP065321">
    <property type="protein sequence ID" value="QQR31721.1"/>
    <property type="molecule type" value="Genomic_DNA"/>
</dbReference>
<feature type="domain" description="Pterin-binding" evidence="13">
    <location>
        <begin position="32"/>
        <end position="276"/>
    </location>
</feature>
<keyword evidence="8 12" id="KW-0479">Metal-binding</keyword>
<organism evidence="15 17">
    <name type="scientific">Acutalibacter muris</name>
    <dbReference type="NCBI Taxonomy" id="1796620"/>
    <lineage>
        <taxon>Bacteria</taxon>
        <taxon>Bacillati</taxon>
        <taxon>Bacillota</taxon>
        <taxon>Clostridia</taxon>
        <taxon>Eubacteriales</taxon>
        <taxon>Acutalibacteraceae</taxon>
        <taxon>Acutalibacter</taxon>
    </lineage>
</organism>
<dbReference type="NCBIfam" id="TIGR01496">
    <property type="entry name" value="DHPS"/>
    <property type="match status" value="1"/>
</dbReference>
<dbReference type="KEGG" id="amur:ADH66_18340"/>